<dbReference type="Proteomes" id="UP000049855">
    <property type="component" value="Unassembled WGS sequence"/>
</dbReference>
<protein>
    <submittedName>
        <fullName evidence="2">Uncharacterized protein</fullName>
    </submittedName>
</protein>
<dbReference type="EMBL" id="CTRP01000007">
    <property type="protein sequence ID" value="CQR71965.1"/>
    <property type="molecule type" value="Genomic_DNA"/>
</dbReference>
<name>A0A0U1KXH3_9FIRM</name>
<dbReference type="AlphaFoldDB" id="A0A0U1KXH3"/>
<organism evidence="2 3">
    <name type="scientific">Sporomusa ovata</name>
    <dbReference type="NCBI Taxonomy" id="2378"/>
    <lineage>
        <taxon>Bacteria</taxon>
        <taxon>Bacillati</taxon>
        <taxon>Bacillota</taxon>
        <taxon>Negativicutes</taxon>
        <taxon>Selenomonadales</taxon>
        <taxon>Sporomusaceae</taxon>
        <taxon>Sporomusa</taxon>
    </lineage>
</organism>
<gene>
    <name evidence="2" type="ORF">SpAn4DRAFT_5206</name>
</gene>
<evidence type="ECO:0000256" key="1">
    <source>
        <dbReference type="SAM" id="Phobius"/>
    </source>
</evidence>
<keyword evidence="3" id="KW-1185">Reference proteome</keyword>
<proteinExistence type="predicted"/>
<keyword evidence="1" id="KW-0812">Transmembrane</keyword>
<reference evidence="3" key="1">
    <citation type="submission" date="2015-03" db="EMBL/GenBank/DDBJ databases">
        <authorList>
            <person name="Nijsse Bart"/>
        </authorList>
    </citation>
    <scope>NUCLEOTIDE SEQUENCE [LARGE SCALE GENOMIC DNA]</scope>
</reference>
<keyword evidence="1" id="KW-0472">Membrane</keyword>
<feature type="transmembrane region" description="Helical" evidence="1">
    <location>
        <begin position="42"/>
        <end position="62"/>
    </location>
</feature>
<keyword evidence="1" id="KW-1133">Transmembrane helix</keyword>
<evidence type="ECO:0000313" key="3">
    <source>
        <dbReference type="Proteomes" id="UP000049855"/>
    </source>
</evidence>
<evidence type="ECO:0000313" key="2">
    <source>
        <dbReference type="EMBL" id="CQR71965.1"/>
    </source>
</evidence>
<sequence length="66" mass="7543">MAYGQHLFMQQGNTATLARQQSLVLINALVKKQMTIFPFDDAFWVLGIFAVLCLLVSVFLNLRRKI</sequence>
<accession>A0A0U1KXH3</accession>